<keyword evidence="3" id="KW-1185">Reference proteome</keyword>
<dbReference type="HOGENOM" id="CLU_054590_2_1_1"/>
<dbReference type="PANTHER" id="PTHR17630:SF44">
    <property type="entry name" value="PROTEIN AIM2"/>
    <property type="match status" value="1"/>
</dbReference>
<dbReference type="GO" id="GO:0016787">
    <property type="term" value="F:hydrolase activity"/>
    <property type="evidence" value="ECO:0007669"/>
    <property type="project" value="InterPro"/>
</dbReference>
<proteinExistence type="predicted"/>
<dbReference type="InterPro" id="IPR029058">
    <property type="entry name" value="AB_hydrolase_fold"/>
</dbReference>
<dbReference type="Gene3D" id="3.40.50.1820">
    <property type="entry name" value="alpha/beta hydrolase"/>
    <property type="match status" value="1"/>
</dbReference>
<organism evidence="2 3">
    <name type="scientific">[Torrubiella] hemipterigena</name>
    <dbReference type="NCBI Taxonomy" id="1531966"/>
    <lineage>
        <taxon>Eukaryota</taxon>
        <taxon>Fungi</taxon>
        <taxon>Dikarya</taxon>
        <taxon>Ascomycota</taxon>
        <taxon>Pezizomycotina</taxon>
        <taxon>Sordariomycetes</taxon>
        <taxon>Hypocreomycetidae</taxon>
        <taxon>Hypocreales</taxon>
        <taxon>Clavicipitaceae</taxon>
        <taxon>Clavicipitaceae incertae sedis</taxon>
        <taxon>'Torrubiella' clade</taxon>
    </lineage>
</organism>
<reference evidence="2 3" key="1">
    <citation type="journal article" date="2015" name="Genome Announc.">
        <title>Draft Genome Sequence and Gene Annotation of the Entomopathogenic Fungus Verticillium hemipterigenum.</title>
        <authorList>
            <person name="Horn F."/>
            <person name="Habel A."/>
            <person name="Scharf D.H."/>
            <person name="Dworschak J."/>
            <person name="Brakhage A.A."/>
            <person name="Guthke R."/>
            <person name="Hertweck C."/>
            <person name="Linde J."/>
        </authorList>
    </citation>
    <scope>NUCLEOTIDE SEQUENCE [LARGE SCALE GENOMIC DNA]</scope>
</reference>
<feature type="domain" description="Dienelactone hydrolase" evidence="1">
    <location>
        <begin position="31"/>
        <end position="240"/>
    </location>
</feature>
<accession>A0A0A1SJ68</accession>
<evidence type="ECO:0000313" key="2">
    <source>
        <dbReference type="EMBL" id="CEJ80158.1"/>
    </source>
</evidence>
<evidence type="ECO:0000313" key="3">
    <source>
        <dbReference type="Proteomes" id="UP000039046"/>
    </source>
</evidence>
<dbReference type="SUPFAM" id="SSF53474">
    <property type="entry name" value="alpha/beta-Hydrolases"/>
    <property type="match status" value="1"/>
</dbReference>
<dbReference type="Pfam" id="PF01738">
    <property type="entry name" value="DLH"/>
    <property type="match status" value="1"/>
</dbReference>
<dbReference type="PANTHER" id="PTHR17630">
    <property type="entry name" value="DIENELACTONE HYDROLASE"/>
    <property type="match status" value="1"/>
</dbReference>
<sequence>MASNPPGSCCNLGTLHEGTPSGQDIKIAGTIDGYLATAPEDKAHKNTAILYLPDVFGIWQNSKLMADAFAEKGYTTLVVDLFDGDTVPFNKEGFDFNAWRLNHTTDHVDPIVLKAIQHLKDAGVTKIAAVGYCFGAKYVVRHYKSGINVGYLGHPSFVEEAELAAITGPLAIAAAETDSIFTTELRHKSEEILIATKQHYQINLYSSVAHGFAVRGNKENKIEKYAKEQAFLQAVTFFDNFPF</sequence>
<evidence type="ECO:0000259" key="1">
    <source>
        <dbReference type="Pfam" id="PF01738"/>
    </source>
</evidence>
<dbReference type="AlphaFoldDB" id="A0A0A1SJ68"/>
<gene>
    <name evidence="2" type="ORF">VHEMI00361</name>
</gene>
<dbReference type="Proteomes" id="UP000039046">
    <property type="component" value="Unassembled WGS sequence"/>
</dbReference>
<name>A0A0A1SJ68_9HYPO</name>
<dbReference type="EMBL" id="CDHN01000001">
    <property type="protein sequence ID" value="CEJ80158.1"/>
    <property type="molecule type" value="Genomic_DNA"/>
</dbReference>
<dbReference type="STRING" id="1531966.A0A0A1SJ68"/>
<dbReference type="OrthoDB" id="17560at2759"/>
<protein>
    <recommendedName>
        <fullName evidence="1">Dienelactone hydrolase domain-containing protein</fullName>
    </recommendedName>
</protein>
<dbReference type="InterPro" id="IPR002925">
    <property type="entry name" value="Dienelactn_hydro"/>
</dbReference>